<evidence type="ECO:0000313" key="2">
    <source>
        <dbReference type="Proteomes" id="UP001412067"/>
    </source>
</evidence>
<organism evidence="1 2">
    <name type="scientific">Platanthera guangdongensis</name>
    <dbReference type="NCBI Taxonomy" id="2320717"/>
    <lineage>
        <taxon>Eukaryota</taxon>
        <taxon>Viridiplantae</taxon>
        <taxon>Streptophyta</taxon>
        <taxon>Embryophyta</taxon>
        <taxon>Tracheophyta</taxon>
        <taxon>Spermatophyta</taxon>
        <taxon>Magnoliopsida</taxon>
        <taxon>Liliopsida</taxon>
        <taxon>Asparagales</taxon>
        <taxon>Orchidaceae</taxon>
        <taxon>Orchidoideae</taxon>
        <taxon>Orchideae</taxon>
        <taxon>Orchidinae</taxon>
        <taxon>Platanthera</taxon>
    </lineage>
</organism>
<name>A0ABR2MBX6_9ASPA</name>
<protein>
    <submittedName>
        <fullName evidence="1">Uncharacterized protein</fullName>
    </submittedName>
</protein>
<comment type="caution">
    <text evidence="1">The sequence shown here is derived from an EMBL/GenBank/DDBJ whole genome shotgun (WGS) entry which is preliminary data.</text>
</comment>
<keyword evidence="2" id="KW-1185">Reference proteome</keyword>
<gene>
    <name evidence="1" type="ORF">KSP40_PGU020968</name>
</gene>
<dbReference type="Proteomes" id="UP001412067">
    <property type="component" value="Unassembled WGS sequence"/>
</dbReference>
<proteinExistence type="predicted"/>
<accession>A0ABR2MBX6</accession>
<evidence type="ECO:0000313" key="1">
    <source>
        <dbReference type="EMBL" id="KAK8961603.1"/>
    </source>
</evidence>
<reference evidence="1 2" key="1">
    <citation type="journal article" date="2022" name="Nat. Plants">
        <title>Genomes of leafy and leafless Platanthera orchids illuminate the evolution of mycoheterotrophy.</title>
        <authorList>
            <person name="Li M.H."/>
            <person name="Liu K.W."/>
            <person name="Li Z."/>
            <person name="Lu H.C."/>
            <person name="Ye Q.L."/>
            <person name="Zhang D."/>
            <person name="Wang J.Y."/>
            <person name="Li Y.F."/>
            <person name="Zhong Z.M."/>
            <person name="Liu X."/>
            <person name="Yu X."/>
            <person name="Liu D.K."/>
            <person name="Tu X.D."/>
            <person name="Liu B."/>
            <person name="Hao Y."/>
            <person name="Liao X.Y."/>
            <person name="Jiang Y.T."/>
            <person name="Sun W.H."/>
            <person name="Chen J."/>
            <person name="Chen Y.Q."/>
            <person name="Ai Y."/>
            <person name="Zhai J.W."/>
            <person name="Wu S.S."/>
            <person name="Zhou Z."/>
            <person name="Hsiao Y.Y."/>
            <person name="Wu W.L."/>
            <person name="Chen Y.Y."/>
            <person name="Lin Y.F."/>
            <person name="Hsu J.L."/>
            <person name="Li C.Y."/>
            <person name="Wang Z.W."/>
            <person name="Zhao X."/>
            <person name="Zhong W.Y."/>
            <person name="Ma X.K."/>
            <person name="Ma L."/>
            <person name="Huang J."/>
            <person name="Chen G.Z."/>
            <person name="Huang M.Z."/>
            <person name="Huang L."/>
            <person name="Peng D.H."/>
            <person name="Luo Y.B."/>
            <person name="Zou S.Q."/>
            <person name="Chen S.P."/>
            <person name="Lan S."/>
            <person name="Tsai W.C."/>
            <person name="Van de Peer Y."/>
            <person name="Liu Z.J."/>
        </authorList>
    </citation>
    <scope>NUCLEOTIDE SEQUENCE [LARGE SCALE GENOMIC DNA]</scope>
    <source>
        <strain evidence="1">Lor288</strain>
    </source>
</reference>
<dbReference type="EMBL" id="JBBWWR010000009">
    <property type="protein sequence ID" value="KAK8961603.1"/>
    <property type="molecule type" value="Genomic_DNA"/>
</dbReference>
<sequence>MRVQENLSHLDGTGFVSGSHQILVKRRSIVPGHMSGHVPTKFEKFNDSGDSRLGFMSRVEEPEAAAL</sequence>